<evidence type="ECO:0000256" key="7">
    <source>
        <dbReference type="SAM" id="SignalP"/>
    </source>
</evidence>
<evidence type="ECO:0000313" key="9">
    <source>
        <dbReference type="EMBL" id="KAK4091574.1"/>
    </source>
</evidence>
<keyword evidence="10" id="KW-1185">Reference proteome</keyword>
<feature type="region of interest" description="Disordered" evidence="6">
    <location>
        <begin position="600"/>
        <end position="645"/>
    </location>
</feature>
<dbReference type="InterPro" id="IPR029058">
    <property type="entry name" value="AB_hydrolase_fold"/>
</dbReference>
<keyword evidence="3" id="KW-0862">Zinc</keyword>
<name>A0ABR0C5C1_PURLI</name>
<dbReference type="InterPro" id="IPR000073">
    <property type="entry name" value="AB_hydrolase_1"/>
</dbReference>
<feature type="domain" description="AB hydrolase-1" evidence="8">
    <location>
        <begin position="163"/>
        <end position="257"/>
    </location>
</feature>
<comment type="caution">
    <text evidence="9">The sequence shown here is derived from an EMBL/GenBank/DDBJ whole genome shotgun (WGS) entry which is preliminary data.</text>
</comment>
<protein>
    <recommendedName>
        <fullName evidence="2">carbonic anhydrase</fullName>
        <ecNumber evidence="2">4.2.1.1</ecNumber>
    </recommendedName>
</protein>
<evidence type="ECO:0000256" key="3">
    <source>
        <dbReference type="ARBA" id="ARBA00022833"/>
    </source>
</evidence>
<evidence type="ECO:0000256" key="4">
    <source>
        <dbReference type="ARBA" id="ARBA00023239"/>
    </source>
</evidence>
<dbReference type="SMART" id="SM00947">
    <property type="entry name" value="Pro_CA"/>
    <property type="match status" value="1"/>
</dbReference>
<accession>A0ABR0C5C1</accession>
<feature type="compositionally biased region" description="Low complexity" evidence="6">
    <location>
        <begin position="600"/>
        <end position="609"/>
    </location>
</feature>
<dbReference type="Gene3D" id="3.40.50.1820">
    <property type="entry name" value="alpha/beta hydrolase"/>
    <property type="match status" value="1"/>
</dbReference>
<dbReference type="Pfam" id="PF00484">
    <property type="entry name" value="Pro_CA"/>
    <property type="match status" value="1"/>
</dbReference>
<keyword evidence="4" id="KW-0456">Lyase</keyword>
<dbReference type="EC" id="4.2.1.1" evidence="2"/>
<dbReference type="PANTHER" id="PTHR11002">
    <property type="entry name" value="CARBONIC ANHYDRASE"/>
    <property type="match status" value="1"/>
</dbReference>
<organism evidence="9 10">
    <name type="scientific">Purpureocillium lilacinum</name>
    <name type="common">Paecilomyces lilacinus</name>
    <dbReference type="NCBI Taxonomy" id="33203"/>
    <lineage>
        <taxon>Eukaryota</taxon>
        <taxon>Fungi</taxon>
        <taxon>Dikarya</taxon>
        <taxon>Ascomycota</taxon>
        <taxon>Pezizomycotina</taxon>
        <taxon>Sordariomycetes</taxon>
        <taxon>Hypocreomycetidae</taxon>
        <taxon>Hypocreales</taxon>
        <taxon>Ophiocordycipitaceae</taxon>
        <taxon>Purpureocillium</taxon>
    </lineage>
</organism>
<feature type="signal peptide" evidence="7">
    <location>
        <begin position="1"/>
        <end position="15"/>
    </location>
</feature>
<dbReference type="InterPro" id="IPR015892">
    <property type="entry name" value="Carbonic_anhydrase_CS"/>
</dbReference>
<dbReference type="Proteomes" id="UP001287286">
    <property type="component" value="Unassembled WGS sequence"/>
</dbReference>
<evidence type="ECO:0000313" key="10">
    <source>
        <dbReference type="Proteomes" id="UP001287286"/>
    </source>
</evidence>
<sequence>MKFAVSLLAVAAASALPSKEQIFERAPKCSLAGQECYPDSSPAVLCCPNMNLFCDRPSNVPPRVPGFPPAMVGNTIVRRGAAQACGFVTTMPQRASRRAHCDLPEVRRCSWLMTAPPPSRRCYSSASGPSSARHVNPCLGESLSLTDGRTLGYHLYGAPDGIPVLYIHGVADSGITLEGKEDQLAKDMGIRWIAPDRPGVGKSTRQPGRSILSYTDDIRQLAQHLGLKRYYMFGVSGGSAYTLACAKMLPREQVRGVGVCAGVAPWDAGRRGQTLKIVYQMYMMKYWPTRLLGKTRDVYVPLARDPDPTAMANRFREDLLPYMDAAQADAYMETDPMQSAVRVFRQYYAQGIEGHVDDMRVLTRPWGFRIEDVGYEGVKLWYGGADVNTPPGMGLHLARRLPKSVYKEYQGETHSSLLGGGWAEWGLAKLSPIVLPMFDSHLVRAPPGGGSHRPNAEGPSTVSAPAEDDGAPTNHLSLAPRHPLGPDSWAARAPRWVQLPDGPPTLHGRAAGRESVTPAAASLRASAAASFRYITHTFSPPPIQLLSSSPLLPMQPIRLSARPLLRSVAAASRPSHAARAIGPSAIASTTAATTAAANRPRFGSSCCSSPPTPPGTIPSSARKMSDNTGSSGTNPLKRPASPAEVSQYLQETHDRLFDNNRAWAADKAQKDPGYFARLSAGQSPEYLWIGCSDSRIPAEQITGLEPGEAFIHRNIANLVCNTDLNVMSVINYAVRHLGVKHIIVCGHYGCGGVKAAMTPKDLGLLNPWLRNIRDVYRLHEKELDAIPDEEARYNRLVELNVEEQCRNIVKTAAVQQSYAKNQYPVVHGWVFGFHDGLLKDLKIDFQAMLKNVQKIYNLTD</sequence>
<evidence type="ECO:0000256" key="6">
    <source>
        <dbReference type="SAM" id="MobiDB-lite"/>
    </source>
</evidence>
<evidence type="ECO:0000256" key="5">
    <source>
        <dbReference type="ARBA" id="ARBA00048348"/>
    </source>
</evidence>
<evidence type="ECO:0000256" key="1">
    <source>
        <dbReference type="ARBA" id="ARBA00006217"/>
    </source>
</evidence>
<dbReference type="SUPFAM" id="SSF53474">
    <property type="entry name" value="alpha/beta-Hydrolases"/>
    <property type="match status" value="1"/>
</dbReference>
<feature type="region of interest" description="Disordered" evidence="6">
    <location>
        <begin position="445"/>
        <end position="484"/>
    </location>
</feature>
<dbReference type="SUPFAM" id="SSF53056">
    <property type="entry name" value="beta-carbonic anhydrase, cab"/>
    <property type="match status" value="1"/>
</dbReference>
<reference evidence="9 10" key="1">
    <citation type="journal article" date="2024" name="Microbiol. Resour. Announc.">
        <title>Genome annotations for the ascomycete fungi Trichoderma harzianum, Trichoderma aggressivum, and Purpureocillium lilacinum.</title>
        <authorList>
            <person name="Beijen E.P.W."/>
            <person name="Ohm R.A."/>
        </authorList>
    </citation>
    <scope>NUCLEOTIDE SEQUENCE [LARGE SCALE GENOMIC DNA]</scope>
    <source>
        <strain evidence="9 10">CBS 150709</strain>
    </source>
</reference>
<dbReference type="PANTHER" id="PTHR11002:SF51">
    <property type="entry name" value="CARBONIC ANHYDRASE"/>
    <property type="match status" value="1"/>
</dbReference>
<keyword evidence="7" id="KW-0732">Signal</keyword>
<comment type="similarity">
    <text evidence="1">Belongs to the beta-class carbonic anhydrase family.</text>
</comment>
<dbReference type="InterPro" id="IPR001765">
    <property type="entry name" value="Carbonic_anhydrase"/>
</dbReference>
<proteinExistence type="inferred from homology"/>
<dbReference type="PROSITE" id="PS00704">
    <property type="entry name" value="PROK_CO2_ANHYDRASE_1"/>
    <property type="match status" value="1"/>
</dbReference>
<evidence type="ECO:0000259" key="8">
    <source>
        <dbReference type="Pfam" id="PF00561"/>
    </source>
</evidence>
<dbReference type="Pfam" id="PF00561">
    <property type="entry name" value="Abhydrolase_1"/>
    <property type="match status" value="1"/>
</dbReference>
<dbReference type="Gene3D" id="3.40.1050.10">
    <property type="entry name" value="Carbonic anhydrase"/>
    <property type="match status" value="1"/>
</dbReference>
<dbReference type="CDD" id="cd00883">
    <property type="entry name" value="beta_CA_cladeA"/>
    <property type="match status" value="1"/>
</dbReference>
<gene>
    <name evidence="9" type="ORF">Purlil1_4004</name>
</gene>
<dbReference type="EMBL" id="JAWRVI010000011">
    <property type="protein sequence ID" value="KAK4091574.1"/>
    <property type="molecule type" value="Genomic_DNA"/>
</dbReference>
<feature type="chain" id="PRO_5046660020" description="carbonic anhydrase" evidence="7">
    <location>
        <begin position="16"/>
        <end position="860"/>
    </location>
</feature>
<comment type="catalytic activity">
    <reaction evidence="5">
        <text>hydrogencarbonate + H(+) = CO2 + H2O</text>
        <dbReference type="Rhea" id="RHEA:10748"/>
        <dbReference type="ChEBI" id="CHEBI:15377"/>
        <dbReference type="ChEBI" id="CHEBI:15378"/>
        <dbReference type="ChEBI" id="CHEBI:16526"/>
        <dbReference type="ChEBI" id="CHEBI:17544"/>
        <dbReference type="EC" id="4.2.1.1"/>
    </reaction>
</comment>
<evidence type="ECO:0000256" key="2">
    <source>
        <dbReference type="ARBA" id="ARBA00012925"/>
    </source>
</evidence>
<dbReference type="InterPro" id="IPR036874">
    <property type="entry name" value="Carbonic_anhydrase_sf"/>
</dbReference>